<accession>A0A382R9D8</accession>
<name>A0A382R9D8_9ZZZZ</name>
<dbReference type="GO" id="GO:0003824">
    <property type="term" value="F:catalytic activity"/>
    <property type="evidence" value="ECO:0007669"/>
    <property type="project" value="InterPro"/>
</dbReference>
<evidence type="ECO:0000313" key="1">
    <source>
        <dbReference type="EMBL" id="SVC93815.1"/>
    </source>
</evidence>
<dbReference type="InterPro" id="IPR036663">
    <property type="entry name" value="Fumarylacetoacetase_C_sf"/>
</dbReference>
<dbReference type="Pfam" id="PF11010">
    <property type="entry name" value="DUF2848"/>
    <property type="match status" value="1"/>
</dbReference>
<dbReference type="EMBL" id="UINC01119754">
    <property type="protein sequence ID" value="SVC93815.1"/>
    <property type="molecule type" value="Genomic_DNA"/>
</dbReference>
<proteinExistence type="predicted"/>
<reference evidence="1" key="1">
    <citation type="submission" date="2018-05" db="EMBL/GenBank/DDBJ databases">
        <authorList>
            <person name="Lanie J.A."/>
            <person name="Ng W.-L."/>
            <person name="Kazmierczak K.M."/>
            <person name="Andrzejewski T.M."/>
            <person name="Davidsen T.M."/>
            <person name="Wayne K.J."/>
            <person name="Tettelin H."/>
            <person name="Glass J.I."/>
            <person name="Rusch D."/>
            <person name="Podicherti R."/>
            <person name="Tsui H.-C.T."/>
            <person name="Winkler M.E."/>
        </authorList>
    </citation>
    <scope>NUCLEOTIDE SEQUENCE</scope>
</reference>
<protein>
    <recommendedName>
        <fullName evidence="2">DUF2848 domain-containing protein</fullName>
    </recommendedName>
</protein>
<dbReference type="SUPFAM" id="SSF56529">
    <property type="entry name" value="FAH"/>
    <property type="match status" value="1"/>
</dbReference>
<organism evidence="1">
    <name type="scientific">marine metagenome</name>
    <dbReference type="NCBI Taxonomy" id="408172"/>
    <lineage>
        <taxon>unclassified sequences</taxon>
        <taxon>metagenomes</taxon>
        <taxon>ecological metagenomes</taxon>
    </lineage>
</organism>
<evidence type="ECO:0008006" key="2">
    <source>
        <dbReference type="Google" id="ProtNLM"/>
    </source>
</evidence>
<dbReference type="InterPro" id="IPR021269">
    <property type="entry name" value="DUF2848"/>
</dbReference>
<dbReference type="AlphaFoldDB" id="A0A382R9D8"/>
<sequence>MQTKKTLNFKVQSLSGLETLECTVDQLIMAGWVGRNREALQAHIDELAELGIPGPKNVPEFYPLSVDRLSQGSSIQVSGKDTSGEVEFFLICQGSRIYVGLGSDQTDRDLESKSITLSKQICDKVLCSTLWPFEEVQQQWDRLRLRAWIEDEGSESLYQEGLLGEMIAPQDLFDNRFGGELPEGTVLFGGTMSVIGGVRPANAFRMELHDPLHDRSLEHAYRIEILEVPG</sequence>
<gene>
    <name evidence="1" type="ORF">METZ01_LOCUS346669</name>
</gene>